<accession>A0A2M6WQB8</accession>
<protein>
    <submittedName>
        <fullName evidence="1">Uncharacterized protein</fullName>
    </submittedName>
</protein>
<dbReference type="Proteomes" id="UP000228964">
    <property type="component" value="Unassembled WGS sequence"/>
</dbReference>
<comment type="caution">
    <text evidence="1">The sequence shown here is derived from an EMBL/GenBank/DDBJ whole genome shotgun (WGS) entry which is preliminary data.</text>
</comment>
<gene>
    <name evidence="1" type="ORF">COT96_02290</name>
</gene>
<sequence>MNNYYFKFQIRNEGLKTWLKIGDGKFCPLSIYFGKWKADEVDIGINRQKSNQAKEQIKTL</sequence>
<reference evidence="2" key="1">
    <citation type="submission" date="2017-09" db="EMBL/GenBank/DDBJ databases">
        <title>Depth-based differentiation of microbial function through sediment-hosted aquifers and enrichment of novel symbionts in the deep terrestrial subsurface.</title>
        <authorList>
            <person name="Probst A.J."/>
            <person name="Ladd B."/>
            <person name="Jarett J.K."/>
            <person name="Geller-Mcgrath D.E."/>
            <person name="Sieber C.M.K."/>
            <person name="Emerson J.B."/>
            <person name="Anantharaman K."/>
            <person name="Thomas B.C."/>
            <person name="Malmstrom R."/>
            <person name="Stieglmeier M."/>
            <person name="Klingl A."/>
            <person name="Woyke T."/>
            <person name="Ryan C.M."/>
            <person name="Banfield J.F."/>
        </authorList>
    </citation>
    <scope>NUCLEOTIDE SEQUENCE [LARGE SCALE GENOMIC DNA]</scope>
</reference>
<evidence type="ECO:0000313" key="2">
    <source>
        <dbReference type="Proteomes" id="UP000228964"/>
    </source>
</evidence>
<proteinExistence type="predicted"/>
<evidence type="ECO:0000313" key="1">
    <source>
        <dbReference type="EMBL" id="PIT94953.1"/>
    </source>
</evidence>
<dbReference type="AlphaFoldDB" id="A0A2M6WQB8"/>
<dbReference type="EMBL" id="PFAO01000056">
    <property type="protein sequence ID" value="PIT94953.1"/>
    <property type="molecule type" value="Genomic_DNA"/>
</dbReference>
<organism evidence="1 2">
    <name type="scientific">Candidatus Falkowbacteria bacterium CG10_big_fil_rev_8_21_14_0_10_38_22</name>
    <dbReference type="NCBI Taxonomy" id="1974564"/>
    <lineage>
        <taxon>Bacteria</taxon>
        <taxon>Candidatus Falkowiibacteriota</taxon>
    </lineage>
</organism>
<name>A0A2M6WQB8_9BACT</name>